<feature type="coiled-coil region" evidence="2">
    <location>
        <begin position="66"/>
        <end position="121"/>
    </location>
</feature>
<evidence type="ECO:0000313" key="5">
    <source>
        <dbReference type="EMBL" id="MBC8581489.1"/>
    </source>
</evidence>
<keyword evidence="3" id="KW-0812">Transmembrane</keyword>
<evidence type="ECO:0000256" key="2">
    <source>
        <dbReference type="SAM" id="Coils"/>
    </source>
</evidence>
<protein>
    <submittedName>
        <fullName evidence="5">Phage tail tape measure protein</fullName>
    </submittedName>
</protein>
<comment type="caution">
    <text evidence="5">The sequence shown here is derived from an EMBL/GenBank/DDBJ whole genome shotgun (WGS) entry which is preliminary data.</text>
</comment>
<feature type="domain" description="Phage tail tape measure protein" evidence="4">
    <location>
        <begin position="308"/>
        <end position="499"/>
    </location>
</feature>
<dbReference type="EMBL" id="JACRSY010000055">
    <property type="protein sequence ID" value="MBC8581489.1"/>
    <property type="molecule type" value="Genomic_DNA"/>
</dbReference>
<dbReference type="Proteomes" id="UP000655830">
    <property type="component" value="Unassembled WGS sequence"/>
</dbReference>
<dbReference type="AlphaFoldDB" id="A0A926EKX5"/>
<evidence type="ECO:0000256" key="1">
    <source>
        <dbReference type="ARBA" id="ARBA00022612"/>
    </source>
</evidence>
<dbReference type="PANTHER" id="PTHR37813:SF1">
    <property type="entry name" value="FELS-2 PROPHAGE PROTEIN"/>
    <property type="match status" value="1"/>
</dbReference>
<name>A0A926EKX5_9FIRM</name>
<feature type="coiled-coil region" evidence="2">
    <location>
        <begin position="171"/>
        <end position="233"/>
    </location>
</feature>
<accession>A0A926EKX5</accession>
<keyword evidence="6" id="KW-1185">Reference proteome</keyword>
<evidence type="ECO:0000313" key="6">
    <source>
        <dbReference type="Proteomes" id="UP000655830"/>
    </source>
</evidence>
<keyword evidence="3" id="KW-1133">Transmembrane helix</keyword>
<dbReference type="InterPro" id="IPR010090">
    <property type="entry name" value="Phage_tape_meas"/>
</dbReference>
<evidence type="ECO:0000256" key="3">
    <source>
        <dbReference type="SAM" id="Phobius"/>
    </source>
</evidence>
<feature type="transmembrane region" description="Helical" evidence="3">
    <location>
        <begin position="638"/>
        <end position="659"/>
    </location>
</feature>
<keyword evidence="1" id="KW-1188">Viral release from host cell</keyword>
<dbReference type="PANTHER" id="PTHR37813">
    <property type="entry name" value="FELS-2 PROPHAGE PROTEIN"/>
    <property type="match status" value="1"/>
</dbReference>
<evidence type="ECO:0000259" key="4">
    <source>
        <dbReference type="Pfam" id="PF10145"/>
    </source>
</evidence>
<sequence length="777" mass="83871">MSNFKNYKRSIIFECEYTQLKDATQDINKQMALLNAEFRRSSEDVKANGTALDHLTLVHEKLSVQIELQKDKVNELKNYLKELNEAEGDNSKSIVNTTIELKKAEATLIKYQSDLEQTKEKIDGFNVSTAEMSDKLELLDAEFKLQQVSVEQTADKLKALIEQQNYYNDKAKLQKTVVEQLKSELDELTKSEGLNEKAIVQKTTQLKRAETELINIRKDIDNVTKELKEQDTKLGVLSRKWETFEKILSESGLNIESVASSIQKIGAAMAGIGVVSATMSMSFDQEFSKVKTIADETQISFDDLKKGVLDVSSTINVDAKVAANALYEIVSANISTADSLKVLEGSAKLAKTGFTDINTAADLMTTVLNAYGSSVEEVNKYSDQMILTQKLAKTTIGELGSSFGDVAGFAATANVEFAQIGSALSVLTTRGVGTSESITALKAILSAVISPTKEAKDMADELGISFNLSSLQSRGFVKFLRDIEKGCRGDTEAMASLFGSSEALNAVLQLTSKEGMAQFSENLEIISGASGTTEEALRALESPGEDLSEAFNRLKNTLIESGSAFEPIINMVTGFISIIGQAPPTIVTTIAVLGTLALTIGTVIKTVNETMSTVNSVSSIVNKVSGGLSPLEMKIIKVGAAILGVVAALTALLAIWGVLSGKGGEIQNTMNGIANNIGSMNSSIGNMRLSANSATKGGYAIGTEFVKEDGYYDVGEHGKERVFLRRGAKVANDIQTKQMSSNDKNITTYNLNNVTIQTNSANDLFEQIQILARKGLV</sequence>
<organism evidence="5 6">
    <name type="scientific">Zhenhengia yiwuensis</name>
    <dbReference type="NCBI Taxonomy" id="2763666"/>
    <lineage>
        <taxon>Bacteria</taxon>
        <taxon>Bacillati</taxon>
        <taxon>Bacillota</taxon>
        <taxon>Clostridia</taxon>
        <taxon>Lachnospirales</taxon>
        <taxon>Lachnospiraceae</taxon>
        <taxon>Zhenhengia</taxon>
    </lineage>
</organism>
<gene>
    <name evidence="5" type="ORF">H8718_18565</name>
</gene>
<proteinExistence type="predicted"/>
<reference evidence="5" key="1">
    <citation type="submission" date="2020-08" db="EMBL/GenBank/DDBJ databases">
        <title>Genome public.</title>
        <authorList>
            <person name="Liu C."/>
            <person name="Sun Q."/>
        </authorList>
    </citation>
    <scope>NUCLEOTIDE SEQUENCE</scope>
    <source>
        <strain evidence="5">NSJ-12</strain>
    </source>
</reference>
<dbReference type="Pfam" id="PF10145">
    <property type="entry name" value="PhageMin_Tail"/>
    <property type="match status" value="1"/>
</dbReference>
<keyword evidence="3" id="KW-0472">Membrane</keyword>
<keyword evidence="2" id="KW-0175">Coiled coil</keyword>
<dbReference type="NCBIfam" id="TIGR01760">
    <property type="entry name" value="tape_meas_TP901"/>
    <property type="match status" value="1"/>
</dbReference>
<dbReference type="RefSeq" id="WP_249334441.1">
    <property type="nucleotide sequence ID" value="NZ_JACRSY010000055.1"/>
</dbReference>